<evidence type="ECO:0000256" key="1">
    <source>
        <dbReference type="SAM" id="MobiDB-lite"/>
    </source>
</evidence>
<organism evidence="3 4">
    <name type="scientific">Sarocladium strictum</name>
    <name type="common">Black bundle disease fungus</name>
    <name type="synonym">Acremonium strictum</name>
    <dbReference type="NCBI Taxonomy" id="5046"/>
    <lineage>
        <taxon>Eukaryota</taxon>
        <taxon>Fungi</taxon>
        <taxon>Dikarya</taxon>
        <taxon>Ascomycota</taxon>
        <taxon>Pezizomycotina</taxon>
        <taxon>Sordariomycetes</taxon>
        <taxon>Hypocreomycetidae</taxon>
        <taxon>Hypocreales</taxon>
        <taxon>Sarocladiaceae</taxon>
        <taxon>Sarocladium</taxon>
    </lineage>
</organism>
<evidence type="ECO:0000313" key="4">
    <source>
        <dbReference type="Proteomes" id="UP001175261"/>
    </source>
</evidence>
<evidence type="ECO:0000313" key="3">
    <source>
        <dbReference type="EMBL" id="KAK0392029.1"/>
    </source>
</evidence>
<keyword evidence="4" id="KW-1185">Reference proteome</keyword>
<reference evidence="3" key="1">
    <citation type="submission" date="2022-10" db="EMBL/GenBank/DDBJ databases">
        <title>Determination and structural analysis of whole genome sequence of Sarocladium strictum F4-1.</title>
        <authorList>
            <person name="Hu L."/>
            <person name="Jiang Y."/>
        </authorList>
    </citation>
    <scope>NUCLEOTIDE SEQUENCE</scope>
    <source>
        <strain evidence="3">F4-1</strain>
    </source>
</reference>
<feature type="compositionally biased region" description="Low complexity" evidence="1">
    <location>
        <begin position="233"/>
        <end position="243"/>
    </location>
</feature>
<feature type="region of interest" description="Disordered" evidence="1">
    <location>
        <begin position="188"/>
        <end position="257"/>
    </location>
</feature>
<feature type="compositionally biased region" description="Polar residues" evidence="1">
    <location>
        <begin position="221"/>
        <end position="232"/>
    </location>
</feature>
<protein>
    <recommendedName>
        <fullName evidence="2">Bacteriophage T5 Orf172 DNA-binding domain-containing protein</fullName>
    </recommendedName>
</protein>
<dbReference type="SMART" id="SM00974">
    <property type="entry name" value="T5orf172"/>
    <property type="match status" value="1"/>
</dbReference>
<evidence type="ECO:0000259" key="2">
    <source>
        <dbReference type="SMART" id="SM00974"/>
    </source>
</evidence>
<dbReference type="InterPro" id="IPR018306">
    <property type="entry name" value="Phage_T5_Orf172_DNA-bd"/>
</dbReference>
<gene>
    <name evidence="3" type="ORF">NLU13_1527</name>
</gene>
<dbReference type="EMBL" id="JAPDFR010000001">
    <property type="protein sequence ID" value="KAK0392029.1"/>
    <property type="molecule type" value="Genomic_DNA"/>
</dbReference>
<sequence length="454" mass="50436">MVRRQLFPRCFQVCLSFVHGVEDRHYSNSIWTVALRVEMPFVANTPESFLDRSDSKNPHSTCRGITSSGRPCRRALAVSSQPTTAFPRKKVPDPRDESLYCWQHKEQAADSARSSPGPRATVKTILEERTSLDTLADRLGLVDLQGKPGKGNGRPGKKPQKGQSLQMTRPKQTKTLEFCSCFSIPIEEIQDEPKPRPQPRPVQNPSTSVATPNGKGRTAYSAPSATSSRQRLNASNASPSKSSYRSRKSTASQTAQLKDLVPDAVEASAASAILAELAKPYVDSEEPGYIYMFWLTPASEAAKPPVDAARSLLAPSSPAGGARSRRPSDVVSRFAANSAATNSKTIILKIGRAANVQRRMNQWQRQCGYDLEMLRYYPFVRGHKSPRQTPHVKRVERLIHLELAGLGMRACMDACETCGREHREWFEVDASRSGVKQVDEVIRRWVEWDEGSSR</sequence>
<dbReference type="Proteomes" id="UP001175261">
    <property type="component" value="Unassembled WGS sequence"/>
</dbReference>
<proteinExistence type="predicted"/>
<dbReference type="InterPro" id="IPR053006">
    <property type="entry name" value="Meiosis_regulatory"/>
</dbReference>
<feature type="domain" description="Bacteriophage T5 Orf172 DNA-binding" evidence="2">
    <location>
        <begin position="342"/>
        <end position="445"/>
    </location>
</feature>
<dbReference type="PANTHER" id="PTHR28094">
    <property type="entry name" value="MEIOTICALLY UP-REGULATED GENE 113 PROTEIN"/>
    <property type="match status" value="1"/>
</dbReference>
<dbReference type="AlphaFoldDB" id="A0AA39LCL0"/>
<comment type="caution">
    <text evidence="3">The sequence shown here is derived from an EMBL/GenBank/DDBJ whole genome shotgun (WGS) entry which is preliminary data.</text>
</comment>
<dbReference type="PANTHER" id="PTHR28094:SF2">
    <property type="entry name" value="BACTERIOPHAGE T5 ORF172 DNA-BINDING DOMAIN-CONTAINING PROTEIN"/>
    <property type="match status" value="1"/>
</dbReference>
<name>A0AA39LCL0_SARSR</name>
<feature type="compositionally biased region" description="Polar residues" evidence="1">
    <location>
        <begin position="58"/>
        <end position="68"/>
    </location>
</feature>
<feature type="region of interest" description="Disordered" evidence="1">
    <location>
        <begin position="49"/>
        <end position="68"/>
    </location>
</feature>
<feature type="region of interest" description="Disordered" evidence="1">
    <location>
        <begin position="140"/>
        <end position="170"/>
    </location>
</feature>
<dbReference type="Pfam" id="PF10544">
    <property type="entry name" value="T5orf172"/>
    <property type="match status" value="1"/>
</dbReference>
<accession>A0AA39LCL0</accession>